<comment type="caution">
    <text evidence="6">The sequence shown here is derived from an EMBL/GenBank/DDBJ whole genome shotgun (WGS) entry which is preliminary data.</text>
</comment>
<feature type="compositionally biased region" description="Basic residues" evidence="4">
    <location>
        <begin position="69"/>
        <end position="78"/>
    </location>
</feature>
<feature type="compositionally biased region" description="Low complexity" evidence="4">
    <location>
        <begin position="79"/>
        <end position="89"/>
    </location>
</feature>
<accession>A0A822Z175</accession>
<proteinExistence type="inferred from homology"/>
<dbReference type="PANTHER" id="PTHR34359">
    <property type="entry name" value="CLAVATA3/ESR (CLE)-RELATED PROTEIN 10"/>
    <property type="match status" value="1"/>
</dbReference>
<dbReference type="EMBL" id="DUZY01000004">
    <property type="protein sequence ID" value="DAD35238.1"/>
    <property type="molecule type" value="Genomic_DNA"/>
</dbReference>
<evidence type="ECO:0000256" key="3">
    <source>
        <dbReference type="ARBA" id="ARBA00022782"/>
    </source>
</evidence>
<feature type="chain" id="PRO_5032677153" description="CLAVATA3/ESR (CLE)-related protein 13" evidence="5">
    <location>
        <begin position="25"/>
        <end position="116"/>
    </location>
</feature>
<dbReference type="Proteomes" id="UP000607653">
    <property type="component" value="Unassembled WGS sequence"/>
</dbReference>
<dbReference type="GO" id="GO:0030154">
    <property type="term" value="P:cell differentiation"/>
    <property type="evidence" value="ECO:0007669"/>
    <property type="project" value="UniProtKB-KW"/>
</dbReference>
<protein>
    <recommendedName>
        <fullName evidence="8">CLAVATA3/ESR (CLE)-related protein 13</fullName>
    </recommendedName>
</protein>
<keyword evidence="3" id="KW-0221">Differentiation</keyword>
<evidence type="ECO:0000256" key="5">
    <source>
        <dbReference type="SAM" id="SignalP"/>
    </source>
</evidence>
<sequence>MSMRIPHLLGVILWLSLLLLLVHEFNNFMLHNYSITHLSVSHHHHHTGSTINRKMLSSKFDFTPFQRRLRQRHHRRHSPQSSSYVVVQPEPTGSEIDPLYGVEKRRVPTGPNPLHH</sequence>
<evidence type="ECO:0000256" key="2">
    <source>
        <dbReference type="ARBA" id="ARBA00022473"/>
    </source>
</evidence>
<gene>
    <name evidence="6" type="ORF">HUJ06_005878</name>
</gene>
<comment type="similarity">
    <text evidence="1">Belongs to the CLV3/ESR signal peptide family.</text>
</comment>
<dbReference type="AlphaFoldDB" id="A0A822Z175"/>
<organism evidence="6 7">
    <name type="scientific">Nelumbo nucifera</name>
    <name type="common">Sacred lotus</name>
    <dbReference type="NCBI Taxonomy" id="4432"/>
    <lineage>
        <taxon>Eukaryota</taxon>
        <taxon>Viridiplantae</taxon>
        <taxon>Streptophyta</taxon>
        <taxon>Embryophyta</taxon>
        <taxon>Tracheophyta</taxon>
        <taxon>Spermatophyta</taxon>
        <taxon>Magnoliopsida</taxon>
        <taxon>Proteales</taxon>
        <taxon>Nelumbonaceae</taxon>
        <taxon>Nelumbo</taxon>
    </lineage>
</organism>
<dbReference type="PANTHER" id="PTHR34359:SF27">
    <property type="entry name" value="CLAVATA3_ESR (CLE)-RELATED PROTEIN 11-RELATED"/>
    <property type="match status" value="1"/>
</dbReference>
<feature type="signal peptide" evidence="5">
    <location>
        <begin position="1"/>
        <end position="24"/>
    </location>
</feature>
<reference evidence="6 7" key="1">
    <citation type="journal article" date="2020" name="Mol. Biol. Evol.">
        <title>Distinct Expression and Methylation Patterns for Genes with Different Fates following a Single Whole-Genome Duplication in Flowering Plants.</title>
        <authorList>
            <person name="Shi T."/>
            <person name="Rahmani R.S."/>
            <person name="Gugger P.F."/>
            <person name="Wang M."/>
            <person name="Li H."/>
            <person name="Zhang Y."/>
            <person name="Li Z."/>
            <person name="Wang Q."/>
            <person name="Van de Peer Y."/>
            <person name="Marchal K."/>
            <person name="Chen J."/>
        </authorList>
    </citation>
    <scope>NUCLEOTIDE SEQUENCE [LARGE SCALE GENOMIC DNA]</scope>
    <source>
        <tissue evidence="6">Leaf</tissue>
    </source>
</reference>
<keyword evidence="5" id="KW-0732">Signal</keyword>
<name>A0A822Z175_NELNU</name>
<keyword evidence="2" id="KW-0217">Developmental protein</keyword>
<evidence type="ECO:0000256" key="4">
    <source>
        <dbReference type="SAM" id="MobiDB-lite"/>
    </source>
</evidence>
<evidence type="ECO:0000313" key="6">
    <source>
        <dbReference type="EMBL" id="DAD35238.1"/>
    </source>
</evidence>
<feature type="region of interest" description="Disordered" evidence="4">
    <location>
        <begin position="69"/>
        <end position="116"/>
    </location>
</feature>
<dbReference type="InterPro" id="IPR039618">
    <property type="entry name" value="CLE9-13"/>
</dbReference>
<evidence type="ECO:0000256" key="1">
    <source>
        <dbReference type="ARBA" id="ARBA00005416"/>
    </source>
</evidence>
<evidence type="ECO:0000313" key="7">
    <source>
        <dbReference type="Proteomes" id="UP000607653"/>
    </source>
</evidence>
<evidence type="ECO:0008006" key="8">
    <source>
        <dbReference type="Google" id="ProtNLM"/>
    </source>
</evidence>
<keyword evidence="7" id="KW-1185">Reference proteome</keyword>